<reference evidence="2" key="1">
    <citation type="journal article" date="2017" name="Nat. Ecol. Evol.">
        <title>Genome expansion and lineage-specific genetic innovations in the forest pathogenic fungi Armillaria.</title>
        <authorList>
            <person name="Sipos G."/>
            <person name="Prasanna A.N."/>
            <person name="Walter M.C."/>
            <person name="O'Connor E."/>
            <person name="Balint B."/>
            <person name="Krizsan K."/>
            <person name="Kiss B."/>
            <person name="Hess J."/>
            <person name="Varga T."/>
            <person name="Slot J."/>
            <person name="Riley R."/>
            <person name="Boka B."/>
            <person name="Rigling D."/>
            <person name="Barry K."/>
            <person name="Lee J."/>
            <person name="Mihaltcheva S."/>
            <person name="LaButti K."/>
            <person name="Lipzen A."/>
            <person name="Waldron R."/>
            <person name="Moloney N.M."/>
            <person name="Sperisen C."/>
            <person name="Kredics L."/>
            <person name="Vagvoelgyi C."/>
            <person name="Patrignani A."/>
            <person name="Fitzpatrick D."/>
            <person name="Nagy I."/>
            <person name="Doyle S."/>
            <person name="Anderson J.B."/>
            <person name="Grigoriev I.V."/>
            <person name="Gueldener U."/>
            <person name="Muensterkoetter M."/>
            <person name="Nagy L.G."/>
        </authorList>
    </citation>
    <scope>NUCLEOTIDE SEQUENCE [LARGE SCALE GENOMIC DNA]</scope>
    <source>
        <strain evidence="2">28-4</strain>
    </source>
</reference>
<keyword evidence="2" id="KW-1185">Reference proteome</keyword>
<gene>
    <name evidence="1" type="ORF">ARMSODRAFT_731306</name>
</gene>
<protein>
    <submittedName>
        <fullName evidence="1">Uncharacterized protein</fullName>
    </submittedName>
</protein>
<name>A0A2H3AZR4_9AGAR</name>
<proteinExistence type="predicted"/>
<sequence length="124" mass="14017">MLRTTRAVLPGGAGVTRVVYGWGSDRDLLVEPPQQSNTFKFPPGERVISVCLGWDSVKEAHVCYVLDYSFAGVLHQFHHRWEPQSGVTRRCLCRSLRSWHDSVRSHHSPNITEITGTVEEFGLL</sequence>
<dbReference type="Proteomes" id="UP000218334">
    <property type="component" value="Unassembled WGS sequence"/>
</dbReference>
<accession>A0A2H3AZR4</accession>
<dbReference type="AlphaFoldDB" id="A0A2H3AZR4"/>
<dbReference type="EMBL" id="KZ293489">
    <property type="protein sequence ID" value="PBK60312.1"/>
    <property type="molecule type" value="Genomic_DNA"/>
</dbReference>
<evidence type="ECO:0000313" key="1">
    <source>
        <dbReference type="EMBL" id="PBK60312.1"/>
    </source>
</evidence>
<organism evidence="1 2">
    <name type="scientific">Armillaria solidipes</name>
    <dbReference type="NCBI Taxonomy" id="1076256"/>
    <lineage>
        <taxon>Eukaryota</taxon>
        <taxon>Fungi</taxon>
        <taxon>Dikarya</taxon>
        <taxon>Basidiomycota</taxon>
        <taxon>Agaricomycotina</taxon>
        <taxon>Agaricomycetes</taxon>
        <taxon>Agaricomycetidae</taxon>
        <taxon>Agaricales</taxon>
        <taxon>Marasmiineae</taxon>
        <taxon>Physalacriaceae</taxon>
        <taxon>Armillaria</taxon>
    </lineage>
</organism>
<evidence type="ECO:0000313" key="2">
    <source>
        <dbReference type="Proteomes" id="UP000218334"/>
    </source>
</evidence>